<name>A0A835C5X0_9FABA</name>
<dbReference type="EMBL" id="JAAIUW010000005">
    <property type="protein sequence ID" value="KAF7833294.1"/>
    <property type="molecule type" value="Genomic_DNA"/>
</dbReference>
<accession>A0A835C5X0</accession>
<dbReference type="Proteomes" id="UP000634136">
    <property type="component" value="Unassembled WGS sequence"/>
</dbReference>
<comment type="caution">
    <text evidence="1">The sequence shown here is derived from an EMBL/GenBank/DDBJ whole genome shotgun (WGS) entry which is preliminary data.</text>
</comment>
<evidence type="ECO:0000313" key="1">
    <source>
        <dbReference type="EMBL" id="KAF7833294.1"/>
    </source>
</evidence>
<reference evidence="1" key="1">
    <citation type="submission" date="2020-09" db="EMBL/GenBank/DDBJ databases">
        <title>Genome-Enabled Discovery of Anthraquinone Biosynthesis in Senna tora.</title>
        <authorList>
            <person name="Kang S.-H."/>
            <person name="Pandey R.P."/>
            <person name="Lee C.-M."/>
            <person name="Sim J.-S."/>
            <person name="Jeong J.-T."/>
            <person name="Choi B.-S."/>
            <person name="Jung M."/>
            <person name="Ginzburg D."/>
            <person name="Zhao K."/>
            <person name="Won S.Y."/>
            <person name="Oh T.-J."/>
            <person name="Yu Y."/>
            <person name="Kim N.-H."/>
            <person name="Lee O.R."/>
            <person name="Lee T.-H."/>
            <person name="Bashyal P."/>
            <person name="Kim T.-S."/>
            <person name="Lee W.-H."/>
            <person name="Kawkins C."/>
            <person name="Kim C.-K."/>
            <person name="Kim J.S."/>
            <person name="Ahn B.O."/>
            <person name="Rhee S.Y."/>
            <person name="Sohng J.K."/>
        </authorList>
    </citation>
    <scope>NUCLEOTIDE SEQUENCE</scope>
    <source>
        <tissue evidence="1">Leaf</tissue>
    </source>
</reference>
<dbReference type="AlphaFoldDB" id="A0A835C5X0"/>
<gene>
    <name evidence="1" type="ORF">G2W53_015627</name>
</gene>
<organism evidence="1 2">
    <name type="scientific">Senna tora</name>
    <dbReference type="NCBI Taxonomy" id="362788"/>
    <lineage>
        <taxon>Eukaryota</taxon>
        <taxon>Viridiplantae</taxon>
        <taxon>Streptophyta</taxon>
        <taxon>Embryophyta</taxon>
        <taxon>Tracheophyta</taxon>
        <taxon>Spermatophyta</taxon>
        <taxon>Magnoliopsida</taxon>
        <taxon>eudicotyledons</taxon>
        <taxon>Gunneridae</taxon>
        <taxon>Pentapetalae</taxon>
        <taxon>rosids</taxon>
        <taxon>fabids</taxon>
        <taxon>Fabales</taxon>
        <taxon>Fabaceae</taxon>
        <taxon>Caesalpinioideae</taxon>
        <taxon>Cassia clade</taxon>
        <taxon>Senna</taxon>
    </lineage>
</organism>
<keyword evidence="2" id="KW-1185">Reference proteome</keyword>
<proteinExistence type="predicted"/>
<sequence length="98" mass="11699">MGLLRQVVNKVCGTRNMDDMLLRPPRSCGPYREVPVCFMEGWSTDQVLDLHIHWQNFRSVKRRGLSMWLKKRHHLQLLMVMVVDFDMTILESLFRILK</sequence>
<evidence type="ECO:0000313" key="2">
    <source>
        <dbReference type="Proteomes" id="UP000634136"/>
    </source>
</evidence>
<protein>
    <submittedName>
        <fullName evidence="1">Uncharacterized protein</fullName>
    </submittedName>
</protein>